<feature type="transmembrane region" description="Helical" evidence="1">
    <location>
        <begin position="384"/>
        <end position="401"/>
    </location>
</feature>
<feature type="transmembrane region" description="Helical" evidence="1">
    <location>
        <begin position="164"/>
        <end position="186"/>
    </location>
</feature>
<comment type="caution">
    <text evidence="2">The sequence shown here is derived from an EMBL/GenBank/DDBJ whole genome shotgun (WGS) entry which is preliminary data.</text>
</comment>
<reference evidence="2" key="3">
    <citation type="submission" date="2020-09" db="EMBL/GenBank/DDBJ databases">
        <authorList>
            <person name="Sun Q."/>
            <person name="Zhou Y."/>
        </authorList>
    </citation>
    <scope>NUCLEOTIDE SEQUENCE</scope>
    <source>
        <strain evidence="2">CGMCC 1.14984</strain>
    </source>
</reference>
<proteinExistence type="predicted"/>
<evidence type="ECO:0000313" key="2">
    <source>
        <dbReference type="EMBL" id="GGH94043.1"/>
    </source>
</evidence>
<evidence type="ECO:0000256" key="1">
    <source>
        <dbReference type="SAM" id="Phobius"/>
    </source>
</evidence>
<accession>A0A8J3EQ58</accession>
<dbReference type="RefSeq" id="WP_155137505.1">
    <property type="nucleotide sequence ID" value="NZ_BMGZ01000001.1"/>
</dbReference>
<feature type="transmembrane region" description="Helical" evidence="1">
    <location>
        <begin position="107"/>
        <end position="124"/>
    </location>
</feature>
<keyword evidence="1" id="KW-1133">Transmembrane helix</keyword>
<feature type="transmembrane region" description="Helical" evidence="1">
    <location>
        <begin position="248"/>
        <end position="270"/>
    </location>
</feature>
<dbReference type="EMBL" id="BMGZ01000001">
    <property type="protein sequence ID" value="GGH94043.1"/>
    <property type="molecule type" value="Genomic_DNA"/>
</dbReference>
<organism evidence="2 4">
    <name type="scientific">Aquisalinus luteolus</name>
    <dbReference type="NCBI Taxonomy" id="1566827"/>
    <lineage>
        <taxon>Bacteria</taxon>
        <taxon>Pseudomonadati</taxon>
        <taxon>Pseudomonadota</taxon>
        <taxon>Alphaproteobacteria</taxon>
        <taxon>Parvularculales</taxon>
        <taxon>Parvularculaceae</taxon>
        <taxon>Aquisalinus</taxon>
    </lineage>
</organism>
<protein>
    <submittedName>
        <fullName evidence="2">Uncharacterized protein</fullName>
    </submittedName>
</protein>
<dbReference type="EMBL" id="VCJR02000001">
    <property type="protein sequence ID" value="NHK26994.1"/>
    <property type="molecule type" value="Genomic_DNA"/>
</dbReference>
<gene>
    <name evidence="3" type="ORF">FF098_003605</name>
    <name evidence="2" type="ORF">GCM10011355_07300</name>
</gene>
<keyword evidence="1" id="KW-0812">Transmembrane</keyword>
<feature type="transmembrane region" description="Helical" evidence="1">
    <location>
        <begin position="422"/>
        <end position="446"/>
    </location>
</feature>
<feature type="transmembrane region" description="Helical" evidence="1">
    <location>
        <begin position="59"/>
        <end position="77"/>
    </location>
</feature>
<evidence type="ECO:0000313" key="5">
    <source>
        <dbReference type="Proteomes" id="UP000818603"/>
    </source>
</evidence>
<evidence type="ECO:0000313" key="4">
    <source>
        <dbReference type="Proteomes" id="UP000621856"/>
    </source>
</evidence>
<reference evidence="3 5" key="2">
    <citation type="submission" date="2020-02" db="EMBL/GenBank/DDBJ databases">
        <title>Genome sequence of Parvularcula flava strain NH6-79.</title>
        <authorList>
            <person name="Abdul Karim M.H."/>
            <person name="Lam M.Q."/>
            <person name="Chen S.J."/>
            <person name="Yahya A."/>
            <person name="Shahir S."/>
            <person name="Shamsir M.S."/>
            <person name="Chong C.S."/>
        </authorList>
    </citation>
    <scope>NUCLEOTIDE SEQUENCE [LARGE SCALE GENOMIC DNA]</scope>
    <source>
        <strain evidence="3 5">NH6-79</strain>
    </source>
</reference>
<feature type="transmembrane region" description="Helical" evidence="1">
    <location>
        <begin position="20"/>
        <end position="39"/>
    </location>
</feature>
<dbReference type="AlphaFoldDB" id="A0A8J3EQ58"/>
<feature type="transmembrane region" description="Helical" evidence="1">
    <location>
        <begin position="207"/>
        <end position="228"/>
    </location>
</feature>
<evidence type="ECO:0000313" key="3">
    <source>
        <dbReference type="EMBL" id="NHK26994.1"/>
    </source>
</evidence>
<name>A0A8J3EQ58_9PROT</name>
<keyword evidence="5" id="KW-1185">Reference proteome</keyword>
<feature type="transmembrane region" description="Helical" evidence="1">
    <location>
        <begin position="299"/>
        <end position="319"/>
    </location>
</feature>
<feature type="transmembrane region" description="Helical" evidence="1">
    <location>
        <begin position="131"/>
        <end position="152"/>
    </location>
</feature>
<feature type="transmembrane region" description="Helical" evidence="1">
    <location>
        <begin position="84"/>
        <end position="101"/>
    </location>
</feature>
<feature type="transmembrane region" description="Helical" evidence="1">
    <location>
        <begin position="331"/>
        <end position="353"/>
    </location>
</feature>
<keyword evidence="1" id="KW-0472">Membrane</keyword>
<dbReference type="Proteomes" id="UP000621856">
    <property type="component" value="Unassembled WGS sequence"/>
</dbReference>
<reference evidence="2" key="1">
    <citation type="journal article" date="2014" name="Int. J. Syst. Evol. Microbiol.">
        <title>Complete genome sequence of Corynebacterium casei LMG S-19264T (=DSM 44701T), isolated from a smear-ripened cheese.</title>
        <authorList>
            <consortium name="US DOE Joint Genome Institute (JGI-PGF)"/>
            <person name="Walter F."/>
            <person name="Albersmeier A."/>
            <person name="Kalinowski J."/>
            <person name="Ruckert C."/>
        </authorList>
    </citation>
    <scope>NUCLEOTIDE SEQUENCE</scope>
    <source>
        <strain evidence="2">CGMCC 1.14984</strain>
    </source>
</reference>
<feature type="transmembrane region" description="Helical" evidence="1">
    <location>
        <begin position="360"/>
        <end position="378"/>
    </location>
</feature>
<sequence length="494" mass="50784">MADARPDTSYQLGLPGPFIVQRPFLTLLLAGCTIAVLLASGDPAPIDSRQAGGEVLFPAMQALGITGALLVIAGLFPPSGRWRWALLGVLLACGLAASALAPDPDMRLAFSVGSLLAISLIWLGRYAGRAALLMAVVGLMPAAAGCAALIVWSGQNGVGWDAPGIGLVWVCLSLAVMAGVYAAEGFADRLAKRDGLRLAAALTANKLMRQVVCLFLIAVLFSFSGAALGQAPLLPLSDGPYGFGAMPLMLVAFCGAVVVISMSLLSLLPLPEQISRSADRSWFATGIVTARLLGTVRPVVPGAILAAVALLALMILSLRPDLLMAGEGPGALVRAMILLSLGAGIFAVIMVTTMSFRTSLLVFVPFVLAAIPFALITGDHVPPHLGGPVHLVIIFALLRQASVWRGEVAKRARGKELMVRSVAASLPAGGVALLAASFMLICLAMLVPGTGLGVTGVVLILGEGALALGLGHCLGILLRSAMRASERQPISAIP</sequence>
<dbReference type="Proteomes" id="UP000818603">
    <property type="component" value="Unassembled WGS sequence"/>
</dbReference>
<feature type="transmembrane region" description="Helical" evidence="1">
    <location>
        <begin position="452"/>
        <end position="478"/>
    </location>
</feature>